<name>R8B8P5_PHAM7</name>
<dbReference type="InterPro" id="IPR016163">
    <property type="entry name" value="Ald_DH_C"/>
</dbReference>
<feature type="active site" evidence="5">
    <location>
        <position position="33"/>
    </location>
</feature>
<dbReference type="InterPro" id="IPR015590">
    <property type="entry name" value="Aldehyde_DH_dom"/>
</dbReference>
<dbReference type="EMBL" id="KB933378">
    <property type="protein sequence ID" value="EON95647.1"/>
    <property type="molecule type" value="Genomic_DNA"/>
</dbReference>
<comment type="catalytic activity">
    <reaction evidence="4">
        <text>an aldehyde + NAD(+) + H2O = a carboxylate + NADH + 2 H(+)</text>
        <dbReference type="Rhea" id="RHEA:16185"/>
        <dbReference type="ChEBI" id="CHEBI:15377"/>
        <dbReference type="ChEBI" id="CHEBI:15378"/>
        <dbReference type="ChEBI" id="CHEBI:17478"/>
        <dbReference type="ChEBI" id="CHEBI:29067"/>
        <dbReference type="ChEBI" id="CHEBI:57540"/>
        <dbReference type="ChEBI" id="CHEBI:57945"/>
        <dbReference type="EC" id="1.2.1.3"/>
    </reaction>
</comment>
<accession>R8B8P5</accession>
<keyword evidence="9" id="KW-1185">Reference proteome</keyword>
<dbReference type="PROSITE" id="PS00687">
    <property type="entry name" value="ALDEHYDE_DEHYDR_GLU"/>
    <property type="match status" value="1"/>
</dbReference>
<dbReference type="Pfam" id="PF00171">
    <property type="entry name" value="Aldedh"/>
    <property type="match status" value="1"/>
</dbReference>
<dbReference type="EC" id="1.2.1.3" evidence="3"/>
<dbReference type="Gene3D" id="3.40.605.10">
    <property type="entry name" value="Aldehyde Dehydrogenase, Chain A, domain 1"/>
    <property type="match status" value="1"/>
</dbReference>
<evidence type="ECO:0000256" key="2">
    <source>
        <dbReference type="ARBA" id="ARBA00023002"/>
    </source>
</evidence>
<evidence type="ECO:0000313" key="8">
    <source>
        <dbReference type="EMBL" id="EON95647.1"/>
    </source>
</evidence>
<dbReference type="eggNOG" id="KOG2450">
    <property type="taxonomic scope" value="Eukaryota"/>
</dbReference>
<comment type="similarity">
    <text evidence="1 6">Belongs to the aldehyde dehydrogenase family.</text>
</comment>
<dbReference type="OrthoDB" id="310895at2759"/>
<dbReference type="InterPro" id="IPR016162">
    <property type="entry name" value="Ald_DH_N"/>
</dbReference>
<dbReference type="RefSeq" id="XP_007919557.1">
    <property type="nucleotide sequence ID" value="XM_007921366.1"/>
</dbReference>
<evidence type="ECO:0000256" key="1">
    <source>
        <dbReference type="ARBA" id="ARBA00009986"/>
    </source>
</evidence>
<sequence length="257" mass="27927">MRIRKISFTGSVATGKRIQVAAAQSNLKRVTLELGGKSPAVVFEDANLENALTWTVNAIMARSGQVCVAASRVYVQRSIADKFIEEYAKKMKAAAAKMGDPSEQDTAYGPLVDKLAYERVEKMIERGKTEAKLVAGGGKLGETGYFIEPTVFVDPRDDAQILHEEVFGPVSVVIPFDTEKEVIQRANDTEYGLMAGVFTRDVTRALRVSAKLDSGVVGVNCMNVVAPFGGKKQSGLGREFSSEVLRAYTEPKTVLIK</sequence>
<evidence type="ECO:0000256" key="3">
    <source>
        <dbReference type="ARBA" id="ARBA00024226"/>
    </source>
</evidence>
<keyword evidence="2 6" id="KW-0560">Oxidoreductase</keyword>
<evidence type="ECO:0000259" key="7">
    <source>
        <dbReference type="Pfam" id="PF00171"/>
    </source>
</evidence>
<evidence type="ECO:0000313" key="9">
    <source>
        <dbReference type="Proteomes" id="UP000014074"/>
    </source>
</evidence>
<dbReference type="GO" id="GO:0004029">
    <property type="term" value="F:aldehyde dehydrogenase (NAD+) activity"/>
    <property type="evidence" value="ECO:0007669"/>
    <property type="project" value="UniProtKB-EC"/>
</dbReference>
<evidence type="ECO:0000256" key="5">
    <source>
        <dbReference type="PROSITE-ProRule" id="PRU10007"/>
    </source>
</evidence>
<dbReference type="Proteomes" id="UP000014074">
    <property type="component" value="Unassembled WGS sequence"/>
</dbReference>
<dbReference type="GeneID" id="19329749"/>
<evidence type="ECO:0000256" key="6">
    <source>
        <dbReference type="RuleBase" id="RU003345"/>
    </source>
</evidence>
<dbReference type="HOGENOM" id="CLU_005391_1_4_1"/>
<protein>
    <recommendedName>
        <fullName evidence="3">aldehyde dehydrogenase (NAD(+))</fullName>
        <ecNumber evidence="3">1.2.1.3</ecNumber>
    </recommendedName>
</protein>
<dbReference type="PANTHER" id="PTHR11699">
    <property type="entry name" value="ALDEHYDE DEHYDROGENASE-RELATED"/>
    <property type="match status" value="1"/>
</dbReference>
<dbReference type="InterPro" id="IPR016161">
    <property type="entry name" value="Ald_DH/histidinol_DH"/>
</dbReference>
<proteinExistence type="inferred from homology"/>
<evidence type="ECO:0000256" key="4">
    <source>
        <dbReference type="ARBA" id="ARBA00049194"/>
    </source>
</evidence>
<dbReference type="SUPFAM" id="SSF53720">
    <property type="entry name" value="ALDH-like"/>
    <property type="match status" value="1"/>
</dbReference>
<dbReference type="FunFam" id="3.40.309.10:FF:000012">
    <property type="entry name" value="Betaine aldehyde dehydrogenase"/>
    <property type="match status" value="1"/>
</dbReference>
<reference evidence="9" key="1">
    <citation type="journal article" date="2013" name="Genome Announc.">
        <title>Draft genome sequence of the ascomycete Phaeoacremonium aleophilum strain UCR-PA7, a causal agent of the esca disease complex in grapevines.</title>
        <authorList>
            <person name="Blanco-Ulate B."/>
            <person name="Rolshausen P."/>
            <person name="Cantu D."/>
        </authorList>
    </citation>
    <scope>NUCLEOTIDE SEQUENCE [LARGE SCALE GENOMIC DNA]</scope>
    <source>
        <strain evidence="9">UCR-PA7</strain>
    </source>
</reference>
<dbReference type="InterPro" id="IPR029510">
    <property type="entry name" value="Ald_DH_CS_GLU"/>
</dbReference>
<dbReference type="KEGG" id="tmn:UCRPA7_8857"/>
<dbReference type="Gene3D" id="3.40.309.10">
    <property type="entry name" value="Aldehyde Dehydrogenase, Chain A, domain 2"/>
    <property type="match status" value="1"/>
</dbReference>
<organism evidence="8 9">
    <name type="scientific">Phaeoacremonium minimum (strain UCR-PA7)</name>
    <name type="common">Esca disease fungus</name>
    <name type="synonym">Togninia minima</name>
    <dbReference type="NCBI Taxonomy" id="1286976"/>
    <lineage>
        <taxon>Eukaryota</taxon>
        <taxon>Fungi</taxon>
        <taxon>Dikarya</taxon>
        <taxon>Ascomycota</taxon>
        <taxon>Pezizomycotina</taxon>
        <taxon>Sordariomycetes</taxon>
        <taxon>Sordariomycetidae</taxon>
        <taxon>Togniniales</taxon>
        <taxon>Togniniaceae</taxon>
        <taxon>Phaeoacremonium</taxon>
    </lineage>
</organism>
<gene>
    <name evidence="8" type="ORF">UCRPA7_8857</name>
</gene>
<feature type="domain" description="Aldehyde dehydrogenase" evidence="7">
    <location>
        <begin position="2"/>
        <end position="254"/>
    </location>
</feature>
<dbReference type="AlphaFoldDB" id="R8B8P5"/>